<proteinExistence type="inferred from homology"/>
<dbReference type="PANTHER" id="PTHR12918:SF1">
    <property type="entry name" value="CYSTEINE DIOXYGENASE TYPE 1"/>
    <property type="match status" value="1"/>
</dbReference>
<dbReference type="InterPro" id="IPR014710">
    <property type="entry name" value="RmlC-like_jellyroll"/>
</dbReference>
<keyword evidence="5 6" id="KW-0408">Iron</keyword>
<comment type="similarity">
    <text evidence="1">Belongs to the cysteine dioxygenase family.</text>
</comment>
<dbReference type="InterPro" id="IPR010300">
    <property type="entry name" value="CDO_1"/>
</dbReference>
<dbReference type="GO" id="GO:0008198">
    <property type="term" value="F:ferrous iron binding"/>
    <property type="evidence" value="ECO:0007669"/>
    <property type="project" value="TreeGrafter"/>
</dbReference>
<dbReference type="AlphaFoldDB" id="A0A2T0XL78"/>
<feature type="binding site" evidence="6">
    <location>
        <position position="137"/>
    </location>
    <ligand>
        <name>Fe cation</name>
        <dbReference type="ChEBI" id="CHEBI:24875"/>
        <note>catalytic</note>
    </ligand>
</feature>
<evidence type="ECO:0000256" key="5">
    <source>
        <dbReference type="ARBA" id="ARBA00023004"/>
    </source>
</evidence>
<dbReference type="Gene3D" id="2.60.120.10">
    <property type="entry name" value="Jelly Rolls"/>
    <property type="match status" value="1"/>
</dbReference>
<dbReference type="Proteomes" id="UP000238308">
    <property type="component" value="Unassembled WGS sequence"/>
</dbReference>
<dbReference type="PANTHER" id="PTHR12918">
    <property type="entry name" value="CYSTEINE DIOXYGENASE"/>
    <property type="match status" value="1"/>
</dbReference>
<reference evidence="7 8" key="1">
    <citation type="submission" date="2018-03" db="EMBL/GenBank/DDBJ databases">
        <title>Genomic Encyclopedia of Type Strains, Phase III (KMG-III): the genomes of soil and plant-associated and newly described type strains.</title>
        <authorList>
            <person name="Whitman W."/>
        </authorList>
    </citation>
    <scope>NUCLEOTIDE SEQUENCE [LARGE SCALE GENOMIC DNA]</scope>
    <source>
        <strain evidence="7 8">MWH-P2sevCIIIb</strain>
    </source>
</reference>
<keyword evidence="4" id="KW-0560">Oxidoreductase</keyword>
<dbReference type="EMBL" id="PVTV01000011">
    <property type="protein sequence ID" value="PRY99660.1"/>
    <property type="molecule type" value="Genomic_DNA"/>
</dbReference>
<organism evidence="7 8">
    <name type="scientific">Jezberella montanilacus</name>
    <dbReference type="NCBI Taxonomy" id="323426"/>
    <lineage>
        <taxon>Bacteria</taxon>
        <taxon>Pseudomonadati</taxon>
        <taxon>Pseudomonadota</taxon>
        <taxon>Betaproteobacteria</taxon>
        <taxon>Burkholderiales</taxon>
        <taxon>Alcaligenaceae</taxon>
        <taxon>Jezberella</taxon>
    </lineage>
</organism>
<dbReference type="RefSeq" id="WP_106226932.1">
    <property type="nucleotide sequence ID" value="NZ_PVTV01000011.1"/>
</dbReference>
<dbReference type="SUPFAM" id="SSF51182">
    <property type="entry name" value="RmlC-like cupins"/>
    <property type="match status" value="1"/>
</dbReference>
<dbReference type="Gene3D" id="1.20.5.440">
    <property type="entry name" value="ATP synthase delta/epsilon subunit, C-terminal domain"/>
    <property type="match status" value="1"/>
</dbReference>
<feature type="binding site" evidence="6">
    <location>
        <position position="87"/>
    </location>
    <ligand>
        <name>Fe cation</name>
        <dbReference type="ChEBI" id="CHEBI:24875"/>
        <note>catalytic</note>
    </ligand>
</feature>
<dbReference type="Pfam" id="PF05995">
    <property type="entry name" value="CDO_I"/>
    <property type="match status" value="1"/>
</dbReference>
<evidence type="ECO:0000256" key="6">
    <source>
        <dbReference type="PIRSR" id="PIRSR610300-51"/>
    </source>
</evidence>
<name>A0A2T0XL78_9BURK</name>
<evidence type="ECO:0000256" key="4">
    <source>
        <dbReference type="ARBA" id="ARBA00023002"/>
    </source>
</evidence>
<comment type="caution">
    <text evidence="7">The sequence shown here is derived from an EMBL/GenBank/DDBJ whole genome shotgun (WGS) entry which is preliminary data.</text>
</comment>
<accession>A0A2T0XL78</accession>
<protein>
    <submittedName>
        <fullName evidence="7">Putative metal-dependent enzyme (Double-stranded beta helix superfamily)</fullName>
    </submittedName>
</protein>
<evidence type="ECO:0000256" key="3">
    <source>
        <dbReference type="ARBA" id="ARBA00022964"/>
    </source>
</evidence>
<keyword evidence="8" id="KW-1185">Reference proteome</keyword>
<keyword evidence="3" id="KW-0223">Dioxygenase</keyword>
<feature type="binding site" evidence="6">
    <location>
        <position position="85"/>
    </location>
    <ligand>
        <name>Fe cation</name>
        <dbReference type="ChEBI" id="CHEBI:24875"/>
        <note>catalytic</note>
    </ligand>
</feature>
<dbReference type="CDD" id="cd10548">
    <property type="entry name" value="cupin_CDO"/>
    <property type="match status" value="1"/>
</dbReference>
<evidence type="ECO:0000313" key="7">
    <source>
        <dbReference type="EMBL" id="PRY99660.1"/>
    </source>
</evidence>
<keyword evidence="2 6" id="KW-0479">Metal-binding</keyword>
<sequence>MKNERLLGFVRSFSSFLAVDRSEPAILVEGARLLASLVEQDDWLQEEFARPDPTFYQQYLLYADPLERFSMVSFVWGPGQKTPVHDHMTWGLIGMLRGQELDTRFHLQADGSLKPGETRILAPGQVAYVSPATHDVHQVANYYSDQTSISIHVYGGNIGRISRHVFDPSTGTPKTFISGYGNDVVPNLWR</sequence>
<evidence type="ECO:0000256" key="2">
    <source>
        <dbReference type="ARBA" id="ARBA00022723"/>
    </source>
</evidence>
<gene>
    <name evidence="7" type="ORF">BCM14_1113</name>
</gene>
<evidence type="ECO:0000313" key="8">
    <source>
        <dbReference type="Proteomes" id="UP000238308"/>
    </source>
</evidence>
<dbReference type="OrthoDB" id="7059163at2"/>
<dbReference type="InterPro" id="IPR011051">
    <property type="entry name" value="RmlC_Cupin_sf"/>
</dbReference>
<evidence type="ECO:0000256" key="1">
    <source>
        <dbReference type="ARBA" id="ARBA00006622"/>
    </source>
</evidence>
<dbReference type="GO" id="GO:0016702">
    <property type="term" value="F:oxidoreductase activity, acting on single donors with incorporation of molecular oxygen, incorporation of two atoms of oxygen"/>
    <property type="evidence" value="ECO:0007669"/>
    <property type="project" value="InterPro"/>
</dbReference>